<dbReference type="SUPFAM" id="SSF49562">
    <property type="entry name" value="C2 domain (Calcium/lipid-binding domain, CaLB)"/>
    <property type="match status" value="1"/>
</dbReference>
<dbReference type="InterPro" id="IPR000008">
    <property type="entry name" value="C2_dom"/>
</dbReference>
<reference evidence="7 8" key="1">
    <citation type="submission" date="2019-09" db="EMBL/GenBank/DDBJ databases">
        <title>Bird 10,000 Genomes (B10K) Project - Family phase.</title>
        <authorList>
            <person name="Zhang G."/>
        </authorList>
    </citation>
    <scope>NUCLEOTIDE SEQUENCE [LARGE SCALE GENOMIC DNA]</scope>
    <source>
        <strain evidence="7">B10K-DU-004-15</strain>
        <tissue evidence="7">Mixed tissue sample</tissue>
    </source>
</reference>
<feature type="domain" description="C2" evidence="6">
    <location>
        <begin position="1"/>
        <end position="60"/>
    </location>
</feature>
<comment type="subcellular location">
    <subcellularLocation>
        <location evidence="1">Membrane</location>
        <topology evidence="1">Single-pass membrane protein</topology>
    </subcellularLocation>
</comment>
<evidence type="ECO:0000256" key="1">
    <source>
        <dbReference type="ARBA" id="ARBA00004167"/>
    </source>
</evidence>
<evidence type="ECO:0000259" key="6">
    <source>
        <dbReference type="PROSITE" id="PS50004"/>
    </source>
</evidence>
<dbReference type="InterPro" id="IPR035892">
    <property type="entry name" value="C2_domain_sf"/>
</dbReference>
<feature type="non-terminal residue" evidence="7">
    <location>
        <position position="270"/>
    </location>
</feature>
<dbReference type="EMBL" id="VYZA01000272">
    <property type="protein sequence ID" value="NWQ65242.1"/>
    <property type="molecule type" value="Genomic_DNA"/>
</dbReference>
<dbReference type="Gene3D" id="2.60.40.150">
    <property type="entry name" value="C2 domain"/>
    <property type="match status" value="1"/>
</dbReference>
<protein>
    <submittedName>
        <fullName evidence="7">FR1L5 protein</fullName>
    </submittedName>
</protein>
<sequence length="270" mass="30155">IPPSANPEWNEVFFFPLRLPPICEEIHLDLLQGSCQSKVLGTATIPLSQIYRDPEELQGGTPGFLPCFGPAFLPLYGPRPDCARGRDTHSNLPFFTQDLGVDYRGRVLLEICTHEGNPDGRQRDIVAPVDVERAQQQLLPRCRWGLCGVFYSATMVPEGPDPLGFELRIGHDSSATPQRPPVFDGNLYHHLSWHGDKPVVAVTSSWEDNCHRWDTLNLLRALCRRLVRLVGWAEVGVWESGMGYLGWGWGEIGFLSFSVKVWGSGMGYLG</sequence>
<name>A0A7K4QX71_9TYRA</name>
<dbReference type="PROSITE" id="PS50004">
    <property type="entry name" value="C2"/>
    <property type="match status" value="1"/>
</dbReference>
<keyword evidence="5" id="KW-0472">Membrane</keyword>
<evidence type="ECO:0000313" key="7">
    <source>
        <dbReference type="EMBL" id="NWQ65242.1"/>
    </source>
</evidence>
<evidence type="ECO:0000256" key="2">
    <source>
        <dbReference type="ARBA" id="ARBA00022692"/>
    </source>
</evidence>
<dbReference type="GO" id="GO:0061025">
    <property type="term" value="P:membrane fusion"/>
    <property type="evidence" value="ECO:0007669"/>
    <property type="project" value="TreeGrafter"/>
</dbReference>
<dbReference type="GO" id="GO:0016020">
    <property type="term" value="C:membrane"/>
    <property type="evidence" value="ECO:0007669"/>
    <property type="project" value="UniProtKB-SubCell"/>
</dbReference>
<feature type="non-terminal residue" evidence="7">
    <location>
        <position position="1"/>
    </location>
</feature>
<dbReference type="AlphaFoldDB" id="A0A7K4QX71"/>
<gene>
    <name evidence="7" type="primary">Fer1l5</name>
    <name evidence="7" type="ORF">NEOCIN_R03205</name>
</gene>
<evidence type="ECO:0000313" key="8">
    <source>
        <dbReference type="Proteomes" id="UP000556200"/>
    </source>
</evidence>
<accession>A0A7K4QX71</accession>
<evidence type="ECO:0000256" key="3">
    <source>
        <dbReference type="ARBA" id="ARBA00022737"/>
    </source>
</evidence>
<comment type="caution">
    <text evidence="7">The sequence shown here is derived from an EMBL/GenBank/DDBJ whole genome shotgun (WGS) entry which is preliminary data.</text>
</comment>
<proteinExistence type="predicted"/>
<organism evidence="7 8">
    <name type="scientific">Neopipo cinnamomea</name>
    <dbReference type="NCBI Taxonomy" id="456388"/>
    <lineage>
        <taxon>Eukaryota</taxon>
        <taxon>Metazoa</taxon>
        <taxon>Chordata</taxon>
        <taxon>Craniata</taxon>
        <taxon>Vertebrata</taxon>
        <taxon>Euteleostomi</taxon>
        <taxon>Archelosauria</taxon>
        <taxon>Archosauria</taxon>
        <taxon>Dinosauria</taxon>
        <taxon>Saurischia</taxon>
        <taxon>Theropoda</taxon>
        <taxon>Coelurosauria</taxon>
        <taxon>Aves</taxon>
        <taxon>Neognathae</taxon>
        <taxon>Neoaves</taxon>
        <taxon>Telluraves</taxon>
        <taxon>Australaves</taxon>
        <taxon>Passeriformes</taxon>
        <taxon>Tyrannidae</taxon>
        <taxon>Neopipo</taxon>
    </lineage>
</organism>
<keyword evidence="3" id="KW-0677">Repeat</keyword>
<evidence type="ECO:0000256" key="5">
    <source>
        <dbReference type="ARBA" id="ARBA00023136"/>
    </source>
</evidence>
<evidence type="ECO:0000256" key="4">
    <source>
        <dbReference type="ARBA" id="ARBA00022989"/>
    </source>
</evidence>
<dbReference type="Proteomes" id="UP000556200">
    <property type="component" value="Unassembled WGS sequence"/>
</dbReference>
<dbReference type="PANTHER" id="PTHR12546">
    <property type="entry name" value="FER-1-LIKE"/>
    <property type="match status" value="1"/>
</dbReference>
<dbReference type="GO" id="GO:0007009">
    <property type="term" value="P:plasma membrane organization"/>
    <property type="evidence" value="ECO:0007669"/>
    <property type="project" value="TreeGrafter"/>
</dbReference>
<keyword evidence="8" id="KW-1185">Reference proteome</keyword>
<dbReference type="PANTHER" id="PTHR12546:SF34">
    <property type="entry name" value="FER-1-LIKE PROTEIN 5"/>
    <property type="match status" value="1"/>
</dbReference>
<keyword evidence="2" id="KW-0812">Transmembrane</keyword>
<keyword evidence="4" id="KW-1133">Transmembrane helix</keyword>
<dbReference type="InterPro" id="IPR037721">
    <property type="entry name" value="Ferlin"/>
</dbReference>